<feature type="region of interest" description="Disordered" evidence="1">
    <location>
        <begin position="1639"/>
        <end position="1683"/>
    </location>
</feature>
<feature type="region of interest" description="Disordered" evidence="1">
    <location>
        <begin position="873"/>
        <end position="901"/>
    </location>
</feature>
<dbReference type="EMBL" id="MIGC01002550">
    <property type="protein sequence ID" value="PHJ20896.1"/>
    <property type="molecule type" value="Genomic_DNA"/>
</dbReference>
<comment type="caution">
    <text evidence="2">The sequence shown here is derived from an EMBL/GenBank/DDBJ whole genome shotgun (WGS) entry which is preliminary data.</text>
</comment>
<feature type="region of interest" description="Disordered" evidence="1">
    <location>
        <begin position="933"/>
        <end position="952"/>
    </location>
</feature>
<evidence type="ECO:0000313" key="2">
    <source>
        <dbReference type="EMBL" id="PHJ20896.1"/>
    </source>
</evidence>
<feature type="non-terminal residue" evidence="2">
    <location>
        <position position="1744"/>
    </location>
</feature>
<feature type="compositionally biased region" description="Polar residues" evidence="1">
    <location>
        <begin position="1067"/>
        <end position="1077"/>
    </location>
</feature>
<feature type="compositionally biased region" description="Low complexity" evidence="1">
    <location>
        <begin position="1181"/>
        <end position="1204"/>
    </location>
</feature>
<evidence type="ECO:0000313" key="3">
    <source>
        <dbReference type="Proteomes" id="UP000221165"/>
    </source>
</evidence>
<organism evidence="2 3">
    <name type="scientific">Cystoisospora suis</name>
    <dbReference type="NCBI Taxonomy" id="483139"/>
    <lineage>
        <taxon>Eukaryota</taxon>
        <taxon>Sar</taxon>
        <taxon>Alveolata</taxon>
        <taxon>Apicomplexa</taxon>
        <taxon>Conoidasida</taxon>
        <taxon>Coccidia</taxon>
        <taxon>Eucoccidiorida</taxon>
        <taxon>Eimeriorina</taxon>
        <taxon>Sarcocystidae</taxon>
        <taxon>Cystoisospora</taxon>
    </lineage>
</organism>
<gene>
    <name evidence="2" type="ORF">CSUI_005266</name>
</gene>
<feature type="compositionally biased region" description="Low complexity" evidence="1">
    <location>
        <begin position="439"/>
        <end position="450"/>
    </location>
</feature>
<feature type="region of interest" description="Disordered" evidence="1">
    <location>
        <begin position="1512"/>
        <end position="1622"/>
    </location>
</feature>
<feature type="region of interest" description="Disordered" evidence="1">
    <location>
        <begin position="1292"/>
        <end position="1316"/>
    </location>
</feature>
<sequence length="1744" mass="184805">NGSRSVIKRAAPVGTKFWASLWSAHPRVGGPSRSSTPAKVVFLPRRKAATSTTYGSRAGLNHVLEQKQRSRRRSSVSVSHRYSTARPLGPSATNAPPALAGRATSPMLLASSLVQVNCCFLAPGYSDAGTRELATLAGGGLSGSKGRYHMLGRRHHQFVAALDPHKLVIPAGTLRFDELFKPSAVLSFLSAAAAYQNTGDMGSVSQLSGASAARADFLSPTAVVPKEPLPLRIGCYDMVLECSGVSSPDTHLLALTILPSVPHTASSFLSAFLPPSSSSLSLAPLESDRHLVPAVACTPDLCRRGRSQDDVNLLDSTPAAEMLGASSSCCLRERPSFESSEFFCPQLPQQATCFPCLGAGSLPPLLYSSLDDAISARSILMQFVPRFVFINSLDVDLEIKQADVGVPFALLSYFPPGSGIGNRDPQSDRCLDAFYSASFPSSSAGSSRRSSTLEDHNMTDHTGSRQRGDKSGFTDDELSASRLLFLTPSSPILFLPKGAAAVFHFSDPGAPYAINIRLSSHSYTPHSSTLYRSHHHPYGSSYQAADPTGTGAVHVENPLLLPHPAYEGMRLLDVLHEEGVLQSEERYYQDGAAAAVATASASEEMTYIDRRVSSSPYNWRMRDGSLLQPLGAGWDFPQGHMSGDEYGPAAGFIFSSSAGSLRERRLPGGSDSGGLRGPGQKMAVECRSSLPEEETLPTVPDEVTSRLRGSHTAYEGGKTAVTQLGWPAQGVLDKDTDDASCSRHYGDLPGPYIMDMEPHLRQLPGIADAQPGQPGFHRDDNLSLWRGRSAETLTRFSVRARNGGRGGTSSGEGTENTRGKSRRSNMQPSYTATPGVQRPLSSGALPEQRYEPYSASTGYENGERLYLSDKFRHRQHSPDRADLPLTPSQQPSEYSGRGLRRATFSIGFDRRRSRGARREPVVSSSVENLSGASLLKSGSERDGAAHWHGSATQDRSGALWNASNDRPLPSGQHARKTQQVNNIKCLPLLQGSTEDSLGPLASGHASLPCSLVSGHETGTELPLSTMLSRVSRSGSAGLSDQFGREIFVPKPRRGVVAADDVKDHTDNSGSETVSRRSSQAALVNRALSGEELARRLPGEDPAVHYIEKLASWRSRSGTLTAHPFSRQLTSSVGGSSSGLSLLGLRRLRSGPSSSSEPGSTFEGSSQESDSSGTTGGGEMCSSGVTSFSSGSSSRRRSPSVPRVAPRVCPPLPYFLWTDAVYIAGPAPDSGVFSRSPVSSRSSTANHRQTSPKANRSSGALRTPSSQDVFSETAPPFCSSILNSCVPQCTGGGPDNTEGSGNSLSVSEGTRRTSPPEAEAAAAQRSCSQSVPLLDCLGNLFAVIDTTINNTGSDRGGSICCVTFSAARHAPVHVENHLQSSYILVTNKAPLCFTTAAGRAVGSSGGSDSPTILTELTGGLCGAAATPSPDRRLESSPGDEAWTGGWSEGNCGPAPVCIGPLQSKPFWMQRALPLCPACEAADAMATAAATAAAASAASAASADVSAETQYLETGAAGGQTERGKNLQGRKLSSGRRKLGAEEGGRPSGFRFPDERVKAKARKSSAAAPRESRWQKWRKNSSTGSSASGRYSRAKQHTDETGSSEEGDATDPHQTLWDRGGDRGGYPRALLRFGRGRALWRESASDRSDSSSLTSDSYNSSMGADDSSFPLSSTEGGDSNSTTDRLFSRLVAKERSRTVRGDGDDVSDFLWPPPALRRLQEQLSTAVEKGVEKCQDAAAAAADIIK</sequence>
<feature type="compositionally biased region" description="Basic and acidic residues" evidence="1">
    <location>
        <begin position="451"/>
        <end position="473"/>
    </location>
</feature>
<protein>
    <submittedName>
        <fullName evidence="2">Amine-terminal region of a tm vesicle-mediated sorter</fullName>
    </submittedName>
</protein>
<feature type="region of interest" description="Disordered" evidence="1">
    <location>
        <begin position="1422"/>
        <end position="1444"/>
    </location>
</feature>
<dbReference type="VEuPathDB" id="ToxoDB:CSUI_005266"/>
<feature type="compositionally biased region" description="Polar residues" evidence="1">
    <location>
        <begin position="1243"/>
        <end position="1267"/>
    </location>
</feature>
<feature type="compositionally biased region" description="Low complexity" evidence="1">
    <location>
        <begin position="1230"/>
        <end position="1242"/>
    </location>
</feature>
<dbReference type="Proteomes" id="UP000221165">
    <property type="component" value="Unassembled WGS sequence"/>
</dbReference>
<feature type="region of interest" description="Disordered" evidence="1">
    <location>
        <begin position="1146"/>
        <end position="1204"/>
    </location>
</feature>
<evidence type="ECO:0000256" key="1">
    <source>
        <dbReference type="SAM" id="MobiDB-lite"/>
    </source>
</evidence>
<keyword evidence="3" id="KW-1185">Reference proteome</keyword>
<feature type="non-terminal residue" evidence="2">
    <location>
        <position position="1"/>
    </location>
</feature>
<feature type="compositionally biased region" description="Low complexity" evidence="1">
    <location>
        <begin position="1579"/>
        <end position="1589"/>
    </location>
</feature>
<feature type="region of interest" description="Disordered" evidence="1">
    <location>
        <begin position="65"/>
        <end position="97"/>
    </location>
</feature>
<feature type="region of interest" description="Disordered" evidence="1">
    <location>
        <begin position="1230"/>
        <end position="1267"/>
    </location>
</feature>
<feature type="region of interest" description="Disordered" evidence="1">
    <location>
        <begin position="662"/>
        <end position="708"/>
    </location>
</feature>
<dbReference type="RefSeq" id="XP_067922581.1">
    <property type="nucleotide sequence ID" value="XM_068065443.1"/>
</dbReference>
<feature type="compositionally biased region" description="Polar residues" evidence="1">
    <location>
        <begin position="1296"/>
        <end position="1307"/>
    </location>
</feature>
<reference evidence="2 3" key="1">
    <citation type="journal article" date="2017" name="Int. J. Parasitol.">
        <title>The genome of the protozoan parasite Cystoisospora suis and a reverse vaccinology approach to identify vaccine candidates.</title>
        <authorList>
            <person name="Palmieri N."/>
            <person name="Shrestha A."/>
            <person name="Ruttkowski B."/>
            <person name="Beck T."/>
            <person name="Vogl C."/>
            <person name="Tomley F."/>
            <person name="Blake D.P."/>
            <person name="Joachim A."/>
        </authorList>
    </citation>
    <scope>NUCLEOTIDE SEQUENCE [LARGE SCALE GENOMIC DNA]</scope>
    <source>
        <strain evidence="2 3">Wien I</strain>
    </source>
</reference>
<feature type="region of interest" description="Disordered" evidence="1">
    <location>
        <begin position="795"/>
        <end position="857"/>
    </location>
</feature>
<dbReference type="GeneID" id="94428654"/>
<feature type="region of interest" description="Disordered" evidence="1">
    <location>
        <begin position="439"/>
        <end position="473"/>
    </location>
</feature>
<name>A0A2C6KYM2_9APIC</name>
<feature type="compositionally biased region" description="Polar residues" evidence="1">
    <location>
        <begin position="824"/>
        <end position="834"/>
    </location>
</feature>
<accession>A0A2C6KYM2</accession>
<proteinExistence type="predicted"/>
<feature type="region of interest" description="Disordered" evidence="1">
    <location>
        <begin position="1057"/>
        <end position="1077"/>
    </location>
</feature>
<feature type="region of interest" description="Disordered" evidence="1">
    <location>
        <begin position="764"/>
        <end position="783"/>
    </location>
</feature>
<feature type="compositionally biased region" description="Low complexity" evidence="1">
    <location>
        <begin position="1146"/>
        <end position="1172"/>
    </location>
</feature>
<feature type="compositionally biased region" description="Low complexity" evidence="1">
    <location>
        <begin position="1648"/>
        <end position="1659"/>
    </location>
</feature>
<feature type="compositionally biased region" description="Basic and acidic residues" evidence="1">
    <location>
        <begin position="873"/>
        <end position="882"/>
    </location>
</feature>
<feature type="compositionally biased region" description="Polar residues" evidence="1">
    <location>
        <begin position="1667"/>
        <end position="1683"/>
    </location>
</feature>